<dbReference type="Proteomes" id="UP001141806">
    <property type="component" value="Unassembled WGS sequence"/>
</dbReference>
<dbReference type="EMBL" id="JAMYWD010000004">
    <property type="protein sequence ID" value="KAJ4973378.1"/>
    <property type="molecule type" value="Genomic_DNA"/>
</dbReference>
<name>A0A9Q0QVF4_9MAGN</name>
<evidence type="ECO:0000313" key="2">
    <source>
        <dbReference type="Proteomes" id="UP001141806"/>
    </source>
</evidence>
<gene>
    <name evidence="1" type="ORF">NE237_006552</name>
</gene>
<accession>A0A9Q0QVF4</accession>
<sequence>MADLGSFCSSNSTYIVDFGTLILEALRIGDKSNRPNTVMSPKDIDVLVYINDGLMAIQIVIFLTKANVETTRTQLASLVEELDSHQIMEKNLESLSQQKERDQIDEKPNSLIWNILSRGYAWSIDFKLQYVFPYRRMSDDGHAAPDKHTLLFVLKSSALLFAVLKGQQIHAHQVSTLDGSSAEMWKLLDSKLVESWTSGGGILPRLATWQKLEDITLKIVSILENQEQVWKLLTVNLHLFPVLGSLGL</sequence>
<organism evidence="1 2">
    <name type="scientific">Protea cynaroides</name>
    <dbReference type="NCBI Taxonomy" id="273540"/>
    <lineage>
        <taxon>Eukaryota</taxon>
        <taxon>Viridiplantae</taxon>
        <taxon>Streptophyta</taxon>
        <taxon>Embryophyta</taxon>
        <taxon>Tracheophyta</taxon>
        <taxon>Spermatophyta</taxon>
        <taxon>Magnoliopsida</taxon>
        <taxon>Proteales</taxon>
        <taxon>Proteaceae</taxon>
        <taxon>Protea</taxon>
    </lineage>
</organism>
<keyword evidence="2" id="KW-1185">Reference proteome</keyword>
<dbReference type="AlphaFoldDB" id="A0A9Q0QVF4"/>
<protein>
    <submittedName>
        <fullName evidence="1">Uncharacterized protein</fullName>
    </submittedName>
</protein>
<comment type="caution">
    <text evidence="1">The sequence shown here is derived from an EMBL/GenBank/DDBJ whole genome shotgun (WGS) entry which is preliminary data.</text>
</comment>
<reference evidence="1" key="1">
    <citation type="journal article" date="2023" name="Plant J.">
        <title>The genome of the king protea, Protea cynaroides.</title>
        <authorList>
            <person name="Chang J."/>
            <person name="Duong T.A."/>
            <person name="Schoeman C."/>
            <person name="Ma X."/>
            <person name="Roodt D."/>
            <person name="Barker N."/>
            <person name="Li Z."/>
            <person name="Van de Peer Y."/>
            <person name="Mizrachi E."/>
        </authorList>
    </citation>
    <scope>NUCLEOTIDE SEQUENCE</scope>
    <source>
        <tissue evidence="1">Young leaves</tissue>
    </source>
</reference>
<evidence type="ECO:0000313" key="1">
    <source>
        <dbReference type="EMBL" id="KAJ4973378.1"/>
    </source>
</evidence>
<proteinExistence type="predicted"/>
<dbReference type="OrthoDB" id="188455at2759"/>